<proteinExistence type="predicted"/>
<keyword evidence="1" id="KW-1133">Transmembrane helix</keyword>
<sequence length="74" mass="7897">MNEYVNRMVAWFQSWDLAGRLERDRGATAVEYALIIGLIAVIIALTIPFLGTAISGRFTAACRAIGGPNAACAP</sequence>
<dbReference type="RefSeq" id="WP_377335177.1">
    <property type="nucleotide sequence ID" value="NZ_JBHLUE010000002.1"/>
</dbReference>
<feature type="transmembrane region" description="Helical" evidence="1">
    <location>
        <begin position="32"/>
        <end position="54"/>
    </location>
</feature>
<dbReference type="Pfam" id="PF04964">
    <property type="entry name" value="Flp_Fap"/>
    <property type="match status" value="1"/>
</dbReference>
<comment type="caution">
    <text evidence="2">The sequence shown here is derived from an EMBL/GenBank/DDBJ whole genome shotgun (WGS) entry which is preliminary data.</text>
</comment>
<keyword evidence="1" id="KW-0472">Membrane</keyword>
<evidence type="ECO:0000256" key="1">
    <source>
        <dbReference type="SAM" id="Phobius"/>
    </source>
</evidence>
<reference evidence="2 3" key="1">
    <citation type="submission" date="2024-09" db="EMBL/GenBank/DDBJ databases">
        <authorList>
            <person name="Sun Q."/>
            <person name="Mori K."/>
        </authorList>
    </citation>
    <scope>NUCLEOTIDE SEQUENCE [LARGE SCALE GENOMIC DNA]</scope>
    <source>
        <strain evidence="2 3">TBRC 2205</strain>
    </source>
</reference>
<dbReference type="EMBL" id="JBHLUE010000002">
    <property type="protein sequence ID" value="MFC0563020.1"/>
    <property type="molecule type" value="Genomic_DNA"/>
</dbReference>
<gene>
    <name evidence="2" type="ORF">ACFFHU_02375</name>
</gene>
<protein>
    <submittedName>
        <fullName evidence="2">Flp family type IVb pilin</fullName>
    </submittedName>
</protein>
<evidence type="ECO:0000313" key="3">
    <source>
        <dbReference type="Proteomes" id="UP001589894"/>
    </source>
</evidence>
<organism evidence="2 3">
    <name type="scientific">Plantactinospora siamensis</name>
    <dbReference type="NCBI Taxonomy" id="555372"/>
    <lineage>
        <taxon>Bacteria</taxon>
        <taxon>Bacillati</taxon>
        <taxon>Actinomycetota</taxon>
        <taxon>Actinomycetes</taxon>
        <taxon>Micromonosporales</taxon>
        <taxon>Micromonosporaceae</taxon>
        <taxon>Plantactinospora</taxon>
    </lineage>
</organism>
<evidence type="ECO:0000313" key="2">
    <source>
        <dbReference type="EMBL" id="MFC0563020.1"/>
    </source>
</evidence>
<dbReference type="InterPro" id="IPR007047">
    <property type="entry name" value="Flp_Fap"/>
</dbReference>
<keyword evidence="3" id="KW-1185">Reference proteome</keyword>
<name>A0ABV6NQG3_9ACTN</name>
<dbReference type="Proteomes" id="UP001589894">
    <property type="component" value="Unassembled WGS sequence"/>
</dbReference>
<keyword evidence="1" id="KW-0812">Transmembrane</keyword>
<accession>A0ABV6NQG3</accession>